<protein>
    <submittedName>
        <fullName evidence="2">Uncharacterized protein</fullName>
    </submittedName>
</protein>
<organism evidence="2 3">
    <name type="scientific">Rhizophagus irregularis</name>
    <dbReference type="NCBI Taxonomy" id="588596"/>
    <lineage>
        <taxon>Eukaryota</taxon>
        <taxon>Fungi</taxon>
        <taxon>Fungi incertae sedis</taxon>
        <taxon>Mucoromycota</taxon>
        <taxon>Glomeromycotina</taxon>
        <taxon>Glomeromycetes</taxon>
        <taxon>Glomerales</taxon>
        <taxon>Glomeraceae</taxon>
        <taxon>Rhizophagus</taxon>
    </lineage>
</organism>
<dbReference type="Proteomes" id="UP000234323">
    <property type="component" value="Unassembled WGS sequence"/>
</dbReference>
<evidence type="ECO:0000313" key="2">
    <source>
        <dbReference type="EMBL" id="PKY58376.1"/>
    </source>
</evidence>
<evidence type="ECO:0000256" key="1">
    <source>
        <dbReference type="SAM" id="Coils"/>
    </source>
</evidence>
<dbReference type="VEuPathDB" id="FungiDB:RhiirFUN_009475"/>
<accession>A0A2I1HHL7</accession>
<dbReference type="AlphaFoldDB" id="A0A2I1HHL7"/>
<sequence length="305" mass="35541">MDESKLDDTLKMVTRLNDSEMTKEWHALYTTIDIFSETEIKSTNYLISNMRYLKGKKQGQILFAHLQNKAAEFIESSIYKPNSSAAALTKENASLKKQVQQLKKKNLDVLHQIKSLGGKLEHVRKKQNNQISKVHANARRKKSFSYNSIKSYLNSLFLNNKKHYSSKVMEILELTITNEFMYYNNSEFYYFGILADKLTKDSTKVFVICFMYWNEKKNSPDISLVEMKDLIICNVKTVAQIIMDTCNKYSINIKLCQTFFSNNTNYMVEKNNVSYHFIEDTAFGKLASTIGFNKQLYPSSENFYR</sequence>
<gene>
    <name evidence="2" type="ORF">RhiirA4_480242</name>
</gene>
<proteinExistence type="predicted"/>
<dbReference type="EMBL" id="LLXI01002982">
    <property type="protein sequence ID" value="PKY58376.1"/>
    <property type="molecule type" value="Genomic_DNA"/>
</dbReference>
<evidence type="ECO:0000313" key="3">
    <source>
        <dbReference type="Proteomes" id="UP000234323"/>
    </source>
</evidence>
<dbReference type="VEuPathDB" id="FungiDB:FUN_012782"/>
<keyword evidence="3" id="KW-1185">Reference proteome</keyword>
<feature type="coiled-coil region" evidence="1">
    <location>
        <begin position="85"/>
        <end position="112"/>
    </location>
</feature>
<keyword evidence="1" id="KW-0175">Coiled coil</keyword>
<comment type="caution">
    <text evidence="2">The sequence shown here is derived from an EMBL/GenBank/DDBJ whole genome shotgun (WGS) entry which is preliminary data.</text>
</comment>
<name>A0A2I1HHL7_9GLOM</name>
<dbReference type="VEuPathDB" id="FungiDB:RhiirA1_476292"/>
<reference evidence="2 3" key="1">
    <citation type="submission" date="2015-10" db="EMBL/GenBank/DDBJ databases">
        <title>Genome analyses suggest a sexual origin of heterokaryosis in a supposedly ancient asexual fungus.</title>
        <authorList>
            <person name="Ropars J."/>
            <person name="Sedzielewska K."/>
            <person name="Noel J."/>
            <person name="Charron P."/>
            <person name="Farinelli L."/>
            <person name="Marton T."/>
            <person name="Kruger M."/>
            <person name="Pelin A."/>
            <person name="Brachmann A."/>
            <person name="Corradi N."/>
        </authorList>
    </citation>
    <scope>NUCLEOTIDE SEQUENCE [LARGE SCALE GENOMIC DNA]</scope>
    <source>
        <strain evidence="2 3">A4</strain>
    </source>
</reference>